<dbReference type="Proteomes" id="UP000008694">
    <property type="component" value="Unassembled WGS sequence"/>
</dbReference>
<name>D7L0Z0_ARALL</name>
<sequence>MPIIWHQTLLTLVQLGLNKNLKILSHYHLFPPPKRFSGDSFKQHKRLTRWFPIWRWSF</sequence>
<keyword evidence="2" id="KW-1185">Reference proteome</keyword>
<reference evidence="2" key="1">
    <citation type="journal article" date="2011" name="Nat. Genet.">
        <title>The Arabidopsis lyrata genome sequence and the basis of rapid genome size change.</title>
        <authorList>
            <person name="Hu T.T."/>
            <person name="Pattyn P."/>
            <person name="Bakker E.G."/>
            <person name="Cao J."/>
            <person name="Cheng J.-F."/>
            <person name="Clark R.M."/>
            <person name="Fahlgren N."/>
            <person name="Fawcett J.A."/>
            <person name="Grimwood J."/>
            <person name="Gundlach H."/>
            <person name="Haberer G."/>
            <person name="Hollister J.D."/>
            <person name="Ossowski S."/>
            <person name="Ottilar R.P."/>
            <person name="Salamov A.A."/>
            <person name="Schneeberger K."/>
            <person name="Spannagl M."/>
            <person name="Wang X."/>
            <person name="Yang L."/>
            <person name="Nasrallah M.E."/>
            <person name="Bergelson J."/>
            <person name="Carrington J.C."/>
            <person name="Gaut B.S."/>
            <person name="Schmutz J."/>
            <person name="Mayer K.F.X."/>
            <person name="Van de Peer Y."/>
            <person name="Grigoriev I.V."/>
            <person name="Nordborg M."/>
            <person name="Weigel D."/>
            <person name="Guo Y.-L."/>
        </authorList>
    </citation>
    <scope>NUCLEOTIDE SEQUENCE [LARGE SCALE GENOMIC DNA]</scope>
    <source>
        <strain evidence="2">cv. MN47</strain>
    </source>
</reference>
<evidence type="ECO:0000313" key="1">
    <source>
        <dbReference type="EMBL" id="EFH60076.1"/>
    </source>
</evidence>
<proteinExistence type="predicted"/>
<accession>D7L0Z0</accession>
<protein>
    <submittedName>
        <fullName evidence="1">Predicted protein</fullName>
    </submittedName>
</protein>
<dbReference type="EMBL" id="GL348715">
    <property type="protein sequence ID" value="EFH60076.1"/>
    <property type="molecule type" value="Genomic_DNA"/>
</dbReference>
<dbReference type="HOGENOM" id="CLU_2981752_0_0_1"/>
<dbReference type="Gramene" id="Al_scaffold_0003_3257">
    <property type="protein sequence ID" value="Al_scaffold_0003_3257"/>
    <property type="gene ID" value="Al_scaffold_0003_3257"/>
</dbReference>
<dbReference type="AlphaFoldDB" id="D7L0Z0"/>
<gene>
    <name evidence="1" type="ORF">ARALYDRAFT_674060</name>
</gene>
<evidence type="ECO:0000313" key="2">
    <source>
        <dbReference type="Proteomes" id="UP000008694"/>
    </source>
</evidence>
<organism evidence="2">
    <name type="scientific">Arabidopsis lyrata subsp. lyrata</name>
    <name type="common">Lyre-leaved rock-cress</name>
    <dbReference type="NCBI Taxonomy" id="81972"/>
    <lineage>
        <taxon>Eukaryota</taxon>
        <taxon>Viridiplantae</taxon>
        <taxon>Streptophyta</taxon>
        <taxon>Embryophyta</taxon>
        <taxon>Tracheophyta</taxon>
        <taxon>Spermatophyta</taxon>
        <taxon>Magnoliopsida</taxon>
        <taxon>eudicotyledons</taxon>
        <taxon>Gunneridae</taxon>
        <taxon>Pentapetalae</taxon>
        <taxon>rosids</taxon>
        <taxon>malvids</taxon>
        <taxon>Brassicales</taxon>
        <taxon>Brassicaceae</taxon>
        <taxon>Camelineae</taxon>
        <taxon>Arabidopsis</taxon>
    </lineage>
</organism>